<dbReference type="Pfam" id="PF13432">
    <property type="entry name" value="TPR_16"/>
    <property type="match status" value="1"/>
</dbReference>
<feature type="compositionally biased region" description="Basic and acidic residues" evidence="1">
    <location>
        <begin position="179"/>
        <end position="259"/>
    </location>
</feature>
<dbReference type="EMBL" id="UOGE01000017">
    <property type="protein sequence ID" value="VAX17010.1"/>
    <property type="molecule type" value="Genomic_DNA"/>
</dbReference>
<sequence>MKKLAIGLGAMILLTAFGDPVYFNVKEGNELYKKEKYSESLERYRNAQNGNPKSKAVAYNLGNALYKLGRYPEAAEAYTRALTSSDPMIKKEAGYNRGTALLKGGEAAAKEMKLDMAEPMLRESVKQLKTTVLNYPDRLDARHNLELAIEKLGELEKQKREQKKDEQGEDPEEGDDSESQQKEDKQKNEDDQKKTESDKGMGDKEKENKEQKQANRPDQEMTAEKARQIMNAVERDERKLREKMRAGKPEDSQRHEKDW</sequence>
<feature type="region of interest" description="Disordered" evidence="1">
    <location>
        <begin position="157"/>
        <end position="259"/>
    </location>
</feature>
<dbReference type="AlphaFoldDB" id="A0A3B1C2A6"/>
<organism evidence="2">
    <name type="scientific">hydrothermal vent metagenome</name>
    <dbReference type="NCBI Taxonomy" id="652676"/>
    <lineage>
        <taxon>unclassified sequences</taxon>
        <taxon>metagenomes</taxon>
        <taxon>ecological metagenomes</taxon>
    </lineage>
</organism>
<proteinExistence type="predicted"/>
<evidence type="ECO:0000256" key="1">
    <source>
        <dbReference type="SAM" id="MobiDB-lite"/>
    </source>
</evidence>
<reference evidence="2" key="1">
    <citation type="submission" date="2018-06" db="EMBL/GenBank/DDBJ databases">
        <authorList>
            <person name="Zhirakovskaya E."/>
        </authorList>
    </citation>
    <scope>NUCLEOTIDE SEQUENCE</scope>
</reference>
<gene>
    <name evidence="2" type="ORF">MNBD_NITROSPINAE02-1573</name>
</gene>
<accession>A0A3B1C2A6</accession>
<evidence type="ECO:0000313" key="2">
    <source>
        <dbReference type="EMBL" id="VAX17010.1"/>
    </source>
</evidence>
<dbReference type="InterPro" id="IPR011990">
    <property type="entry name" value="TPR-like_helical_dom_sf"/>
</dbReference>
<dbReference type="PROSITE" id="PS50005">
    <property type="entry name" value="TPR"/>
    <property type="match status" value="1"/>
</dbReference>
<dbReference type="Gene3D" id="1.25.40.10">
    <property type="entry name" value="Tetratricopeptide repeat domain"/>
    <property type="match status" value="1"/>
</dbReference>
<feature type="compositionally biased region" description="Acidic residues" evidence="1">
    <location>
        <begin position="167"/>
        <end position="178"/>
    </location>
</feature>
<dbReference type="InterPro" id="IPR019734">
    <property type="entry name" value="TPR_rpt"/>
</dbReference>
<protein>
    <submittedName>
        <fullName evidence="2">Uncharacterized protein</fullName>
    </submittedName>
</protein>
<name>A0A3B1C2A6_9ZZZZ</name>
<feature type="compositionally biased region" description="Basic and acidic residues" evidence="1">
    <location>
        <begin position="157"/>
        <end position="166"/>
    </location>
</feature>
<dbReference type="SUPFAM" id="SSF48452">
    <property type="entry name" value="TPR-like"/>
    <property type="match status" value="1"/>
</dbReference>